<dbReference type="Proteomes" id="UP000078240">
    <property type="component" value="Unassembled WGS sequence"/>
</dbReference>
<organism evidence="1 3">
    <name type="scientific">Purpureocillium lilacinum</name>
    <name type="common">Paecilomyces lilacinus</name>
    <dbReference type="NCBI Taxonomy" id="33203"/>
    <lineage>
        <taxon>Eukaryota</taxon>
        <taxon>Fungi</taxon>
        <taxon>Dikarya</taxon>
        <taxon>Ascomycota</taxon>
        <taxon>Pezizomycotina</taxon>
        <taxon>Sordariomycetes</taxon>
        <taxon>Hypocreomycetidae</taxon>
        <taxon>Hypocreales</taxon>
        <taxon>Ophiocordycipitaceae</taxon>
        <taxon>Purpureocillium</taxon>
    </lineage>
</organism>
<proteinExistence type="predicted"/>
<sequence>MSLAALPLHPSKFVALLEYSRTDEAEAALLIGQTAKAVLLRITTNGLSTTSWRRLGIVARLGAPATLNGEQLRVGDVGGPTACESRPATNVGPSAGLDFCGCDVALQQMLAADHSLPFIRELDDCAFEYCAVRRQSNHLRCS</sequence>
<dbReference type="Proteomes" id="UP000245956">
    <property type="component" value="Unassembled WGS sequence"/>
</dbReference>
<evidence type="ECO:0000313" key="4">
    <source>
        <dbReference type="Proteomes" id="UP000245956"/>
    </source>
</evidence>
<reference evidence="2 4" key="2">
    <citation type="journal article" date="2016" name="Front. Microbiol.">
        <title>Genome and transcriptome sequences reveal the specific parasitism of the nematophagous Purpureocillium lilacinum 36-1.</title>
        <authorList>
            <person name="Xie J."/>
            <person name="Li S."/>
            <person name="Mo C."/>
            <person name="Xiao X."/>
            <person name="Peng D."/>
            <person name="Wang G."/>
            <person name="Xiao Y."/>
        </authorList>
    </citation>
    <scope>NUCLEOTIDE SEQUENCE [LARGE SCALE GENOMIC DNA]</scope>
    <source>
        <strain evidence="2 4">36-1</strain>
    </source>
</reference>
<protein>
    <submittedName>
        <fullName evidence="1">Uncharacterized protein</fullName>
    </submittedName>
</protein>
<reference evidence="2" key="1">
    <citation type="submission" date="2015-05" db="EMBL/GenBank/DDBJ databases">
        <authorList>
            <person name="Wang D.B."/>
            <person name="Wang M."/>
        </authorList>
    </citation>
    <scope>NUCLEOTIDE SEQUENCE</scope>
    <source>
        <strain evidence="2">36-1</strain>
    </source>
</reference>
<accession>A0A179H5H9</accession>
<dbReference type="EMBL" id="LCWV01000016">
    <property type="protein sequence ID" value="PWI67937.1"/>
    <property type="molecule type" value="Genomic_DNA"/>
</dbReference>
<comment type="caution">
    <text evidence="1">The sequence shown here is derived from an EMBL/GenBank/DDBJ whole genome shotgun (WGS) entry which is preliminary data.</text>
</comment>
<gene>
    <name evidence="2" type="ORF">PCL_02338</name>
    <name evidence="1" type="ORF">VFPBJ_03771</name>
</gene>
<evidence type="ECO:0000313" key="2">
    <source>
        <dbReference type="EMBL" id="PWI67937.1"/>
    </source>
</evidence>
<reference evidence="1 3" key="3">
    <citation type="submission" date="2016-01" db="EMBL/GenBank/DDBJ databases">
        <title>Biosynthesis of antibiotic leucinostatins and their inhibition on Phytophthora in bio-control Purpureocillium lilacinum.</title>
        <authorList>
            <person name="Wang G."/>
            <person name="Liu Z."/>
            <person name="Lin R."/>
            <person name="Li E."/>
            <person name="Mao Z."/>
            <person name="Ling J."/>
            <person name="Yin W."/>
            <person name="Xie B."/>
        </authorList>
    </citation>
    <scope>NUCLEOTIDE SEQUENCE [LARGE SCALE GENOMIC DNA]</scope>
    <source>
        <strain evidence="1">PLBJ-1</strain>
    </source>
</reference>
<dbReference type="AlphaFoldDB" id="A0A179H5H9"/>
<evidence type="ECO:0000313" key="1">
    <source>
        <dbReference type="EMBL" id="OAQ84998.1"/>
    </source>
</evidence>
<name>A0A179H5H9_PURLI</name>
<dbReference type="EMBL" id="LSBH01000002">
    <property type="protein sequence ID" value="OAQ84998.1"/>
    <property type="molecule type" value="Genomic_DNA"/>
</dbReference>
<evidence type="ECO:0000313" key="3">
    <source>
        <dbReference type="Proteomes" id="UP000078240"/>
    </source>
</evidence>